<dbReference type="AlphaFoldDB" id="A0A6C6ZY49"/>
<sequence length="46" mass="4674">MKWKSGNRPNYPDAELPDGGASGLSSLRTANAVAGLISEAPSGSKD</sequence>
<evidence type="ECO:0000313" key="3">
    <source>
        <dbReference type="Proteomes" id="UP000008322"/>
    </source>
</evidence>
<evidence type="ECO:0000313" key="2">
    <source>
        <dbReference type="EMBL" id="ACH75477.1"/>
    </source>
</evidence>
<gene>
    <name evidence="2" type="ordered locus">SeD_A2740</name>
</gene>
<protein>
    <submittedName>
        <fullName evidence="2">Uncharacterized protein</fullName>
    </submittedName>
</protein>
<dbReference type="KEGG" id="sed:SeD_A2740"/>
<organism evidence="2 3">
    <name type="scientific">Salmonella dublin (strain CT_02021853)</name>
    <dbReference type="NCBI Taxonomy" id="439851"/>
    <lineage>
        <taxon>Bacteria</taxon>
        <taxon>Pseudomonadati</taxon>
        <taxon>Pseudomonadota</taxon>
        <taxon>Gammaproteobacteria</taxon>
        <taxon>Enterobacterales</taxon>
        <taxon>Enterobacteriaceae</taxon>
        <taxon>Salmonella</taxon>
    </lineage>
</organism>
<accession>A0A6C6ZY49</accession>
<dbReference type="Proteomes" id="UP000008322">
    <property type="component" value="Chromosome"/>
</dbReference>
<reference evidence="2 3" key="1">
    <citation type="journal article" date="2011" name="J. Bacteriol.">
        <title>Comparative genomics of 28 Salmonella enterica isolates: evidence for CRISPR-mediated adaptive sublineage evolution.</title>
        <authorList>
            <person name="Fricke W.F."/>
            <person name="Mammel M.K."/>
            <person name="McDermott P.F."/>
            <person name="Tartera C."/>
            <person name="White D.G."/>
            <person name="Leclerc J.E."/>
            <person name="Ravel J."/>
            <person name="Cebula T.A."/>
        </authorList>
    </citation>
    <scope>NUCLEOTIDE SEQUENCE [LARGE SCALE GENOMIC DNA]</scope>
    <source>
        <strain evidence="2 3">CT_02021853</strain>
    </source>
</reference>
<proteinExistence type="predicted"/>
<dbReference type="AntiFam" id="ANF00065">
    <property type="entry name" value="Translation of REP sequence"/>
</dbReference>
<dbReference type="EMBL" id="CP001144">
    <property type="protein sequence ID" value="ACH75477.1"/>
    <property type="molecule type" value="Genomic_DNA"/>
</dbReference>
<feature type="region of interest" description="Disordered" evidence="1">
    <location>
        <begin position="1"/>
        <end position="25"/>
    </location>
</feature>
<name>A0A6C6ZY49_SALDC</name>
<evidence type="ECO:0000256" key="1">
    <source>
        <dbReference type="SAM" id="MobiDB-lite"/>
    </source>
</evidence>